<dbReference type="AlphaFoldDB" id="A0A3B0SR61"/>
<dbReference type="EMBL" id="UOEJ01000256">
    <property type="protein sequence ID" value="VAW06980.1"/>
    <property type="molecule type" value="Genomic_DNA"/>
</dbReference>
<protein>
    <submittedName>
        <fullName evidence="1">Uncharacterized protein</fullName>
    </submittedName>
</protein>
<organism evidence="1">
    <name type="scientific">hydrothermal vent metagenome</name>
    <dbReference type="NCBI Taxonomy" id="652676"/>
    <lineage>
        <taxon>unclassified sequences</taxon>
        <taxon>metagenomes</taxon>
        <taxon>ecological metagenomes</taxon>
    </lineage>
</organism>
<evidence type="ECO:0000313" key="1">
    <source>
        <dbReference type="EMBL" id="VAW06980.1"/>
    </source>
</evidence>
<gene>
    <name evidence="1" type="ORF">MNBD_ALPHA01-45</name>
</gene>
<reference evidence="1" key="1">
    <citation type="submission" date="2018-06" db="EMBL/GenBank/DDBJ databases">
        <authorList>
            <person name="Zhirakovskaya E."/>
        </authorList>
    </citation>
    <scope>NUCLEOTIDE SEQUENCE</scope>
</reference>
<sequence>MSFKNNIIIISATVVCFGFTVAQVEARSFKAKYYKECYAPVKAIEPLLEEKGGVGGTARKMAKAGGLFGKVGGLVGMGGVANTVGKASRAVNTADKYSTIISDVSAYMSQMKKDHPDSSDRFSAYGDQMTREAEDLDKVQLAIKQSQDCYDNAYMTLSEKVAAKEIKKKKAKRHLKDIQKGTKASGDKLLTTMKRLNTNIKSYDQTFSNEGNSLGLDYGAMANKAANKHISFASLNKLAGFAGVRPTVATHIAAGVADNLVARPANAETAELTESELAAQEMRSGLQNAGMSSRKYLDLHDAVSERVESQKILEAKVKKRLW</sequence>
<accession>A0A3B0SR61</accession>
<proteinExistence type="predicted"/>
<name>A0A3B0SR61_9ZZZZ</name>